<reference evidence="1" key="1">
    <citation type="submission" date="2014-11" db="EMBL/GenBank/DDBJ databases">
        <authorList>
            <person name="Amaro Gonzalez C."/>
        </authorList>
    </citation>
    <scope>NUCLEOTIDE SEQUENCE</scope>
</reference>
<dbReference type="AlphaFoldDB" id="A0A0E9WJ22"/>
<name>A0A0E9WJ22_ANGAN</name>
<accession>A0A0E9WJ22</accession>
<evidence type="ECO:0000313" key="1">
    <source>
        <dbReference type="EMBL" id="JAH90271.1"/>
    </source>
</evidence>
<dbReference type="EMBL" id="GBXM01018306">
    <property type="protein sequence ID" value="JAH90271.1"/>
    <property type="molecule type" value="Transcribed_RNA"/>
</dbReference>
<organism evidence="1">
    <name type="scientific">Anguilla anguilla</name>
    <name type="common">European freshwater eel</name>
    <name type="synonym">Muraena anguilla</name>
    <dbReference type="NCBI Taxonomy" id="7936"/>
    <lineage>
        <taxon>Eukaryota</taxon>
        <taxon>Metazoa</taxon>
        <taxon>Chordata</taxon>
        <taxon>Craniata</taxon>
        <taxon>Vertebrata</taxon>
        <taxon>Euteleostomi</taxon>
        <taxon>Actinopterygii</taxon>
        <taxon>Neopterygii</taxon>
        <taxon>Teleostei</taxon>
        <taxon>Anguilliformes</taxon>
        <taxon>Anguillidae</taxon>
        <taxon>Anguilla</taxon>
    </lineage>
</organism>
<protein>
    <submittedName>
        <fullName evidence="1">Uncharacterized protein</fullName>
    </submittedName>
</protein>
<proteinExistence type="predicted"/>
<reference evidence="1" key="2">
    <citation type="journal article" date="2015" name="Fish Shellfish Immunol.">
        <title>Early steps in the European eel (Anguilla anguilla)-Vibrio vulnificus interaction in the gills: Role of the RtxA13 toxin.</title>
        <authorList>
            <person name="Callol A."/>
            <person name="Pajuelo D."/>
            <person name="Ebbesson L."/>
            <person name="Teles M."/>
            <person name="MacKenzie S."/>
            <person name="Amaro C."/>
        </authorList>
    </citation>
    <scope>NUCLEOTIDE SEQUENCE</scope>
</reference>
<sequence>MLTQRRIHSAFPLVFKSVAHSTMPHQFANKLGNALVCVHTLGGGGALFCMTSIVWEVRDTHPPASVFYFTHLNTELESTVLHCNVTVCPKKVPAF</sequence>